<dbReference type="SUPFAM" id="SSF51445">
    <property type="entry name" value="(Trans)glycosidases"/>
    <property type="match status" value="1"/>
</dbReference>
<sequence length="669" mass="76147">MPFRQVHLDFHTSEAIPGIGEKFDKKQFQGALEMGHVDSITIFAKCHHGWSYYSSKINAIHPNLKFDLLKAELEACREIDVHAPVYLSAGFDERMAREHPEWLIRKPDETLSDTATFMEPGYHRMCYNTPYLDKLLAELREVMENYHPEGIFLDISAVTPCVCSRCRREILERGGDYRREEDVRAQAERTFAAYVKKVRETVEEYDKDCRIFHNAGHIVRGRRDLAHANTHLELESLPTGGWGYDHFPMSASYVKTLGMEYLGMTGKFHTTWGEFGGYKHPNALRYEAGLSLAFGAKCSIGDQMHPNGRMNEKTYRLIGKTYEEVEQKEPWCRHAVPISDVAVLSQEAAGSSLATRETVHHGDVGANRVLLEGHYLYSFIDLEEEFGRYRVLILPDNIELDEALEHRLSEYLAGGGKLLLSGRSGLRAGTEEFALDIGARFEGGNPCQPTYCVFPDEGEAEVIYEKNYRISLTSGKALAEVQNPYFNRNILHFSSHQHAPNDEGKSETAVVKKENIVYIGWDIFAEYGKIGSLQAKRLIRTALNELLDGSPTAEAKLPDKGILTMTKQEEEHRYIVHHLFAHTTVRGHFLLDGEEKPVEAIEDLVPLYNVEGTVRVPERIRRVYLAPSMEELEFVYREKENGSLANGAAAEVYYRIPKMECHQMVVVEY</sequence>
<dbReference type="Gene3D" id="3.20.20.80">
    <property type="entry name" value="Glycosidases"/>
    <property type="match status" value="1"/>
</dbReference>
<evidence type="ECO:0000313" key="1">
    <source>
        <dbReference type="EMBL" id="HIQ95262.1"/>
    </source>
</evidence>
<gene>
    <name evidence="1" type="ORF">IAB26_01740</name>
</gene>
<reference evidence="1" key="1">
    <citation type="submission" date="2020-10" db="EMBL/GenBank/DDBJ databases">
        <authorList>
            <person name="Gilroy R."/>
        </authorList>
    </citation>
    <scope>NUCLEOTIDE SEQUENCE</scope>
    <source>
        <strain evidence="1">ChiSjej3B21-11622</strain>
    </source>
</reference>
<dbReference type="EMBL" id="DVFT01000023">
    <property type="protein sequence ID" value="HIQ95262.1"/>
    <property type="molecule type" value="Genomic_DNA"/>
</dbReference>
<dbReference type="Pfam" id="PF14871">
    <property type="entry name" value="GHL6"/>
    <property type="match status" value="1"/>
</dbReference>
<protein>
    <submittedName>
        <fullName evidence="1">Alpha-L-fucosidase</fullName>
    </submittedName>
</protein>
<dbReference type="Proteomes" id="UP000886886">
    <property type="component" value="Unassembled WGS sequence"/>
</dbReference>
<accession>A0A9D0ZTA2</accession>
<dbReference type="InterPro" id="IPR017853">
    <property type="entry name" value="GH"/>
</dbReference>
<proteinExistence type="predicted"/>
<name>A0A9D0ZTA2_9FIRM</name>
<dbReference type="CDD" id="cd03143">
    <property type="entry name" value="A4_beta-galactosidase_middle_domain"/>
    <property type="match status" value="1"/>
</dbReference>
<dbReference type="InterPro" id="IPR029062">
    <property type="entry name" value="Class_I_gatase-like"/>
</dbReference>
<evidence type="ECO:0000313" key="2">
    <source>
        <dbReference type="Proteomes" id="UP000886886"/>
    </source>
</evidence>
<reference evidence="1" key="2">
    <citation type="journal article" date="2021" name="PeerJ">
        <title>Extensive microbial diversity within the chicken gut microbiome revealed by metagenomics and culture.</title>
        <authorList>
            <person name="Gilroy R."/>
            <person name="Ravi A."/>
            <person name="Getino M."/>
            <person name="Pursley I."/>
            <person name="Horton D.L."/>
            <person name="Alikhan N.F."/>
            <person name="Baker D."/>
            <person name="Gharbi K."/>
            <person name="Hall N."/>
            <person name="Watson M."/>
            <person name="Adriaenssens E.M."/>
            <person name="Foster-Nyarko E."/>
            <person name="Jarju S."/>
            <person name="Secka A."/>
            <person name="Antonio M."/>
            <person name="Oren A."/>
            <person name="Chaudhuri R.R."/>
            <person name="La Ragione R."/>
            <person name="Hildebrand F."/>
            <person name="Pallen M.J."/>
        </authorList>
    </citation>
    <scope>NUCLEOTIDE SEQUENCE</scope>
    <source>
        <strain evidence="1">ChiSjej3B21-11622</strain>
    </source>
</reference>
<dbReference type="AlphaFoldDB" id="A0A9D0ZTA2"/>
<dbReference type="InterPro" id="IPR028212">
    <property type="entry name" value="GHL6"/>
</dbReference>
<comment type="caution">
    <text evidence="1">The sequence shown here is derived from an EMBL/GenBank/DDBJ whole genome shotgun (WGS) entry which is preliminary data.</text>
</comment>
<organism evidence="1 2">
    <name type="scientific">Candidatus Limivivens merdigallinarum</name>
    <dbReference type="NCBI Taxonomy" id="2840859"/>
    <lineage>
        <taxon>Bacteria</taxon>
        <taxon>Bacillati</taxon>
        <taxon>Bacillota</taxon>
        <taxon>Clostridia</taxon>
        <taxon>Lachnospirales</taxon>
        <taxon>Lachnospiraceae</taxon>
        <taxon>Lachnospiraceae incertae sedis</taxon>
        <taxon>Candidatus Limivivens</taxon>
    </lineage>
</organism>
<dbReference type="Gene3D" id="3.40.50.880">
    <property type="match status" value="1"/>
</dbReference>